<reference evidence="2 3" key="1">
    <citation type="submission" date="2019-05" db="EMBL/GenBank/DDBJ databases">
        <title>The compact genome of Giardia muris reveals important steps in the evolution of intestinal protozoan parasites.</title>
        <authorList>
            <person name="Xu F."/>
            <person name="Jimenez-Gonzalez A."/>
            <person name="Einarsson E."/>
            <person name="Astvaldsson A."/>
            <person name="Peirasmaki D."/>
            <person name="Eckmann L."/>
            <person name="Andersson J.O."/>
            <person name="Svard S.G."/>
            <person name="Jerlstrom-Hultqvist J."/>
        </authorList>
    </citation>
    <scope>NUCLEOTIDE SEQUENCE [LARGE SCALE GENOMIC DNA]</scope>
    <source>
        <strain evidence="2 3">Roberts-Thomson</strain>
    </source>
</reference>
<name>A0A4Z1T6Z7_GIAMU</name>
<feature type="compositionally biased region" description="Polar residues" evidence="1">
    <location>
        <begin position="77"/>
        <end position="92"/>
    </location>
</feature>
<dbReference type="EMBL" id="VDLU01000002">
    <property type="protein sequence ID" value="TNJ28907.1"/>
    <property type="molecule type" value="Genomic_DNA"/>
</dbReference>
<evidence type="ECO:0000313" key="2">
    <source>
        <dbReference type="EMBL" id="TNJ28907.1"/>
    </source>
</evidence>
<feature type="region of interest" description="Disordered" evidence="1">
    <location>
        <begin position="177"/>
        <end position="233"/>
    </location>
</feature>
<keyword evidence="3" id="KW-1185">Reference proteome</keyword>
<accession>A0A4Z1T6Z7</accession>
<dbReference type="AlphaFoldDB" id="A0A4Z1T6Z7"/>
<feature type="region of interest" description="Disordered" evidence="1">
    <location>
        <begin position="273"/>
        <end position="312"/>
    </location>
</feature>
<feature type="compositionally biased region" description="Polar residues" evidence="1">
    <location>
        <begin position="178"/>
        <end position="187"/>
    </location>
</feature>
<feature type="region of interest" description="Disordered" evidence="1">
    <location>
        <begin position="30"/>
        <end position="114"/>
    </location>
</feature>
<evidence type="ECO:0000313" key="3">
    <source>
        <dbReference type="Proteomes" id="UP000315496"/>
    </source>
</evidence>
<feature type="compositionally biased region" description="Polar residues" evidence="1">
    <location>
        <begin position="219"/>
        <end position="233"/>
    </location>
</feature>
<proteinExistence type="predicted"/>
<dbReference type="Proteomes" id="UP000315496">
    <property type="component" value="Chromosome 2"/>
</dbReference>
<sequence length="505" mass="55229">MSESYSSSVDVSSSTRNEVIDAITTFVLGGLDLRDPSVTPQPMSRPSEPGPAKPLRAIRELSTPSSSYKPRLPPATTEGSKSFLFSSRPPRTSSDDTLRGKPAGSKIEADGADVPRSINQAGALSKHRRAASDKLIVYTEKAVSTRYYTSQKPPRSVDVTGPPPERVRQIAQKEIQTEVKTASTPVTRPTEAMTSVRDDAPTIVEKVAKRVRPPPLQKEIQTSAQPKQTVSIQSSSILDFEGPRHVSTPLQPLETLDPTPDYRFSIDDQPVITPQLPRSISNPEFPRAEVRQDPWAPLASSPPKSTATDPMRLNPKVEQQGVQSSNVMKSSQPLPACEPGEIWPGYDCQHPTDLYLMGRGIGAHDVSIDGGWSLDEAYPSFADGQLPLAVAHPGFLTAPNADYSIGECAPNGQLPDGDVVHNFHGGLYMGYGCASNNYQAAHNQGVVYYPPAQPVGYMNMQRYNEYWAARQANPGWEEAMDCARARYLHERQLPMASSQPYQHGW</sequence>
<organism evidence="2 3">
    <name type="scientific">Giardia muris</name>
    <dbReference type="NCBI Taxonomy" id="5742"/>
    <lineage>
        <taxon>Eukaryota</taxon>
        <taxon>Metamonada</taxon>
        <taxon>Diplomonadida</taxon>
        <taxon>Hexamitidae</taxon>
        <taxon>Giardiinae</taxon>
        <taxon>Giardia</taxon>
    </lineage>
</organism>
<dbReference type="VEuPathDB" id="GiardiaDB:GMRT_15326"/>
<gene>
    <name evidence="2" type="ORF">GMRT_15326</name>
</gene>
<evidence type="ECO:0000256" key="1">
    <source>
        <dbReference type="SAM" id="MobiDB-lite"/>
    </source>
</evidence>
<protein>
    <submittedName>
        <fullName evidence="2">Uncharacterized protein</fullName>
    </submittedName>
</protein>
<comment type="caution">
    <text evidence="2">The sequence shown here is derived from an EMBL/GenBank/DDBJ whole genome shotgun (WGS) entry which is preliminary data.</text>
</comment>